<gene>
    <name evidence="6" type="ORF">OAUR00152_LOCUS12590</name>
</gene>
<protein>
    <recommendedName>
        <fullName evidence="7">Mitochondrial carrier protein</fullName>
    </recommendedName>
</protein>
<comment type="subcellular location">
    <subcellularLocation>
        <location evidence="1">Membrane</location>
        <topology evidence="1">Multi-pass membrane protein</topology>
    </subcellularLocation>
</comment>
<dbReference type="InterPro" id="IPR023395">
    <property type="entry name" value="MCP_dom_sf"/>
</dbReference>
<dbReference type="PROSITE" id="PS50920">
    <property type="entry name" value="SOLCAR"/>
    <property type="match status" value="2"/>
</dbReference>
<evidence type="ECO:0000313" key="6">
    <source>
        <dbReference type="EMBL" id="CAE2232760.1"/>
    </source>
</evidence>
<name>A0A7S4MN41_9STRA</name>
<reference evidence="6" key="1">
    <citation type="submission" date="2021-01" db="EMBL/GenBank/DDBJ databases">
        <authorList>
            <person name="Corre E."/>
            <person name="Pelletier E."/>
            <person name="Niang G."/>
            <person name="Scheremetjew M."/>
            <person name="Finn R."/>
            <person name="Kale V."/>
            <person name="Holt S."/>
            <person name="Cochrane G."/>
            <person name="Meng A."/>
            <person name="Brown T."/>
            <person name="Cohen L."/>
        </authorList>
    </citation>
    <scope>NUCLEOTIDE SEQUENCE</scope>
    <source>
        <strain evidence="6">Isolate 1302-5</strain>
    </source>
</reference>
<dbReference type="InterPro" id="IPR018108">
    <property type="entry name" value="MCP_transmembrane"/>
</dbReference>
<evidence type="ECO:0000256" key="4">
    <source>
        <dbReference type="PROSITE-ProRule" id="PRU00282"/>
    </source>
</evidence>
<evidence type="ECO:0000256" key="3">
    <source>
        <dbReference type="ARBA" id="ARBA00023136"/>
    </source>
</evidence>
<feature type="repeat" description="Solcar" evidence="4">
    <location>
        <begin position="245"/>
        <end position="327"/>
    </location>
</feature>
<keyword evidence="3 4" id="KW-0472">Membrane</keyword>
<dbReference type="PANTHER" id="PTHR46982">
    <property type="entry name" value="CITRATE/OXOGLUTARATE CARRIER PROTEIN"/>
    <property type="match status" value="1"/>
</dbReference>
<dbReference type="GO" id="GO:0015742">
    <property type="term" value="P:alpha-ketoglutarate transport"/>
    <property type="evidence" value="ECO:0007669"/>
    <property type="project" value="TreeGrafter"/>
</dbReference>
<evidence type="ECO:0000256" key="1">
    <source>
        <dbReference type="ARBA" id="ARBA00004141"/>
    </source>
</evidence>
<dbReference type="GO" id="GO:0016020">
    <property type="term" value="C:membrane"/>
    <property type="evidence" value="ECO:0007669"/>
    <property type="project" value="UniProtKB-SubCell"/>
</dbReference>
<evidence type="ECO:0000256" key="2">
    <source>
        <dbReference type="ARBA" id="ARBA00022692"/>
    </source>
</evidence>
<sequence length="335" mass="36749">MPTLTTSSTQRLTQHVNAGASGAIALPCAHQTIKQLKQVDSSFARQRPAFEKLLVGPMMIFGEMITGGHYLEVLRLGKQMTTGRAKSPSYMSLHHSFVSETGFFGAFYRGFLPWGLLQCLKGMPVLFVQNETMYQLQARAGWSSSTAEKTSGFVGGAAQAVFVCPLQKIKVSVVACPTTNLLPPLMACEQVIKTYGLGALYDGIVPMMMRRSLDWGIRFTVSSEVKRYMLECKREANKEEKLAMHELIACGLVGGAFSALTHPIDNVITNSQKPMPPGAARDLISVVKLMMKESGTKAFTRGFAIKIVDNAYHMAWMYGVGTVVYDYMRSAFAQG</sequence>
<dbReference type="GO" id="GO:0006843">
    <property type="term" value="P:mitochondrial citrate transmembrane transport"/>
    <property type="evidence" value="ECO:0007669"/>
    <property type="project" value="TreeGrafter"/>
</dbReference>
<dbReference type="PANTHER" id="PTHR46982:SF1">
    <property type="entry name" value="CITRATE_OXOGLUTARATE CARRIER PROTEIN"/>
    <property type="match status" value="1"/>
</dbReference>
<feature type="repeat" description="Solcar" evidence="4">
    <location>
        <begin position="143"/>
        <end position="228"/>
    </location>
</feature>
<keyword evidence="2 4" id="KW-0812">Transmembrane</keyword>
<evidence type="ECO:0008006" key="7">
    <source>
        <dbReference type="Google" id="ProtNLM"/>
    </source>
</evidence>
<comment type="similarity">
    <text evidence="5">Belongs to the mitochondrial carrier (TC 2.A.29) family.</text>
</comment>
<dbReference type="EMBL" id="HBKQ01018582">
    <property type="protein sequence ID" value="CAE2232760.1"/>
    <property type="molecule type" value="Transcribed_RNA"/>
</dbReference>
<accession>A0A7S4MN41</accession>
<keyword evidence="5" id="KW-0813">Transport</keyword>
<dbReference type="Gene3D" id="1.50.40.10">
    <property type="entry name" value="Mitochondrial carrier domain"/>
    <property type="match status" value="1"/>
</dbReference>
<organism evidence="6">
    <name type="scientific">Odontella aurita</name>
    <dbReference type="NCBI Taxonomy" id="265563"/>
    <lineage>
        <taxon>Eukaryota</taxon>
        <taxon>Sar</taxon>
        <taxon>Stramenopiles</taxon>
        <taxon>Ochrophyta</taxon>
        <taxon>Bacillariophyta</taxon>
        <taxon>Mediophyceae</taxon>
        <taxon>Biddulphiophycidae</taxon>
        <taxon>Eupodiscales</taxon>
        <taxon>Odontellaceae</taxon>
        <taxon>Odontella</taxon>
    </lineage>
</organism>
<dbReference type="InterPro" id="IPR053017">
    <property type="entry name" value="Mito_Cit/Oxoglu_Carrier"/>
</dbReference>
<proteinExistence type="inferred from homology"/>
<dbReference type="AlphaFoldDB" id="A0A7S4MN41"/>
<dbReference type="Pfam" id="PF00153">
    <property type="entry name" value="Mito_carr"/>
    <property type="match status" value="2"/>
</dbReference>
<dbReference type="GO" id="GO:0005371">
    <property type="term" value="F:tricarboxylate secondary active transmembrane transporter activity"/>
    <property type="evidence" value="ECO:0007669"/>
    <property type="project" value="TreeGrafter"/>
</dbReference>
<evidence type="ECO:0000256" key="5">
    <source>
        <dbReference type="RuleBase" id="RU000488"/>
    </source>
</evidence>
<dbReference type="GO" id="GO:0005739">
    <property type="term" value="C:mitochondrion"/>
    <property type="evidence" value="ECO:0007669"/>
    <property type="project" value="TreeGrafter"/>
</dbReference>
<dbReference type="SUPFAM" id="SSF103506">
    <property type="entry name" value="Mitochondrial carrier"/>
    <property type="match status" value="1"/>
</dbReference>